<feature type="binding site" evidence="4">
    <location>
        <position position="1051"/>
    </location>
    <ligand>
        <name>Zn(2+)</name>
        <dbReference type="ChEBI" id="CHEBI:29105"/>
    </ligand>
</feature>
<dbReference type="GO" id="GO:0046512">
    <property type="term" value="P:sphingosine biosynthetic process"/>
    <property type="evidence" value="ECO:0007669"/>
    <property type="project" value="TreeGrafter"/>
</dbReference>
<comment type="caution">
    <text evidence="9">The sequence shown here is derived from an EMBL/GenBank/DDBJ whole genome shotgun (WGS) entry which is preliminary data.</text>
</comment>
<dbReference type="Pfam" id="PF17048">
    <property type="entry name" value="Ceramidse_alk_C"/>
    <property type="match status" value="1"/>
</dbReference>
<evidence type="ECO:0000256" key="6">
    <source>
        <dbReference type="SAM" id="SignalP"/>
    </source>
</evidence>
<feature type="domain" description="Neutral/alkaline non-lysosomal ceramidase N-terminal" evidence="7">
    <location>
        <begin position="64"/>
        <end position="107"/>
    </location>
</feature>
<sequence>MHIPILSALLLSPLDALHTLTQQAFYALLAPSAFSSVLSPGSISAAPAPQTDNTSSGSRRHSHGDTGVRRALLAALVEEFGGMYNDRNVALVGTHQHSGVGGYLETIPLSFYETDIRWSGGIPFQESAAGILYLLPQLTSLGLCRSSFDAIVDGAILATWRAPASLAPGTLAAGWGWVEGGDRNRTGAICGRRRRDGRPRVGDEPAALWWRRGRAGQGARAPQFLRGARDVNIREQYAAAENPTAMPGDASYVAGFIQGAVGDTIPNPRPWLYPFPLSSFLALDTGSVLEVQKVRSDTGVDSDVGRSVYDLRTMRRGFPERGEEGRGYPLLPLCASTWRRRCAGLRAERRAEGSGASFVGVNRVGEHPELQSHARSHPFSLHFDLRLSLWRGGAPPLRFRRTLHRIVRVHGARRAFDDPGSFGGSAYTSVSISPRPCRANVVSAIPPLFRVSLAWSGSLPRSPTFLSLLLSPLPIHIYSDLRALVCGCALAVSETRYVGVLCLAADDWECYVERRDGSPSFGDASRRLFWPFLSKPVAVHARFTSYAAWASCGLRLAMESAAGDTGMCPPPRGQAPLLCFSSFNSCVLWLSGTMGSADMDGLSSLSRDFVGASEAGDDFYLYPIFLLFFCVLGGERLDLWDATFLHPFSRLPFPLFLLATLAATSYLECGCAPTICFQSRAAQVSFAPRVEALNSAAHLRFIVVIVPRGNFNSYFPSSLASFPYDTLVEIFIVPATLHPYLLSPPFTSLLPPSAPSGSPPASPTTAFPAPPTRQPAAAPRSSATGAGPPSPQTRGSLRAAKLLGGGRQGGLNGDSKEMTQVTGSVRSAHAYVDMSRYEFVLGNGTRVQTCPAAMGYSFAGGRLLFLPRFVSFHPSFLPPINTFLPPSPLCFSFGPAVSAPPNRSPRDPFREIVKKFWTPAPPPEQIACHYPKPILLNTAYPVPLTFACLTGQASIGRAEIECGYAHEPYKWSPSTVDVQILTVDNVGTRRAHYDGRPPHSVRARRAGGVTVAYVLIDADREAVRAELISSGILGKDAHLVVAGPANTYAHYITTRKEYNVQRHEGASTLYGPYIDTYIDKYTSLVTFLADGASGTPPSDEPPAEQISKAISLQTDVKFDAVPIGKHFGQISKDVVTSELYHAGDTVFAEFAGANPRDLGGGEVGFTPIDDMSGALLGQLRMGQRI</sequence>
<evidence type="ECO:0000313" key="10">
    <source>
        <dbReference type="Proteomes" id="UP001221757"/>
    </source>
</evidence>
<dbReference type="GO" id="GO:0042759">
    <property type="term" value="P:long-chain fatty acid biosynthetic process"/>
    <property type="evidence" value="ECO:0007669"/>
    <property type="project" value="TreeGrafter"/>
</dbReference>
<keyword evidence="10" id="KW-1185">Reference proteome</keyword>
<feature type="domain" description="Neutral/alkaline non-lysosomal ceramidase C-terminal" evidence="8">
    <location>
        <begin position="1081"/>
        <end position="1157"/>
    </location>
</feature>
<dbReference type="Proteomes" id="UP001221757">
    <property type="component" value="Unassembled WGS sequence"/>
</dbReference>
<feature type="chain" id="PRO_5042020699" description="ceramidase" evidence="6">
    <location>
        <begin position="17"/>
        <end position="1185"/>
    </location>
</feature>
<dbReference type="InterPro" id="IPR006823">
    <property type="entry name" value="Ceramidase_alk"/>
</dbReference>
<dbReference type="PANTHER" id="PTHR12670">
    <property type="entry name" value="CERAMIDASE"/>
    <property type="match status" value="1"/>
</dbReference>
<dbReference type="GO" id="GO:0017040">
    <property type="term" value="F:N-acylsphingosine amidohydrolase activity"/>
    <property type="evidence" value="ECO:0007669"/>
    <property type="project" value="UniProtKB-EC"/>
</dbReference>
<evidence type="ECO:0000256" key="3">
    <source>
        <dbReference type="ARBA" id="ARBA00022801"/>
    </source>
</evidence>
<evidence type="ECO:0000259" key="8">
    <source>
        <dbReference type="Pfam" id="PF17048"/>
    </source>
</evidence>
<feature type="domain" description="Neutral/alkaline non-lysosomal ceramidase N-terminal" evidence="7">
    <location>
        <begin position="816"/>
        <end position="985"/>
    </location>
</feature>
<comment type="similarity">
    <text evidence="1">Belongs to the neutral ceramidase family.</text>
</comment>
<feature type="signal peptide" evidence="6">
    <location>
        <begin position="1"/>
        <end position="16"/>
    </location>
</feature>
<feature type="compositionally biased region" description="Low complexity" evidence="5">
    <location>
        <begin position="774"/>
        <end position="784"/>
    </location>
</feature>
<evidence type="ECO:0000256" key="1">
    <source>
        <dbReference type="ARBA" id="ARBA00009835"/>
    </source>
</evidence>
<evidence type="ECO:0000256" key="5">
    <source>
        <dbReference type="SAM" id="MobiDB-lite"/>
    </source>
</evidence>
<feature type="region of interest" description="Disordered" evidence="5">
    <location>
        <begin position="752"/>
        <end position="796"/>
    </location>
</feature>
<name>A0AAD7G744_MYCRO</name>
<keyword evidence="3" id="KW-0378">Hydrolase</keyword>
<dbReference type="EMBL" id="JARKIE010000164">
    <property type="protein sequence ID" value="KAJ7672917.1"/>
    <property type="molecule type" value="Genomic_DNA"/>
</dbReference>
<dbReference type="Gene3D" id="2.60.40.2300">
    <property type="entry name" value="Neutral/alkaline non-lysosomal ceramidase, C-terminal domain"/>
    <property type="match status" value="1"/>
</dbReference>
<evidence type="ECO:0000256" key="2">
    <source>
        <dbReference type="ARBA" id="ARBA00011891"/>
    </source>
</evidence>
<accession>A0AAD7G744</accession>
<dbReference type="EC" id="3.5.1.23" evidence="2"/>
<gene>
    <name evidence="9" type="ORF">B0H17DRAFT_1141019</name>
</gene>
<dbReference type="InterPro" id="IPR038445">
    <property type="entry name" value="NCDase_C_sf"/>
</dbReference>
<dbReference type="GO" id="GO:0016020">
    <property type="term" value="C:membrane"/>
    <property type="evidence" value="ECO:0007669"/>
    <property type="project" value="GOC"/>
</dbReference>
<dbReference type="InterPro" id="IPR031331">
    <property type="entry name" value="NEUT/ALK_ceramidase_C"/>
</dbReference>
<dbReference type="GO" id="GO:0046514">
    <property type="term" value="P:ceramide catabolic process"/>
    <property type="evidence" value="ECO:0007669"/>
    <property type="project" value="InterPro"/>
</dbReference>
<keyword evidence="4" id="KW-0479">Metal-binding</keyword>
<keyword evidence="4" id="KW-0862">Zinc</keyword>
<proteinExistence type="inferred from homology"/>
<feature type="region of interest" description="Disordered" evidence="5">
    <location>
        <begin position="45"/>
        <end position="65"/>
    </location>
</feature>
<evidence type="ECO:0000313" key="9">
    <source>
        <dbReference type="EMBL" id="KAJ7672917.1"/>
    </source>
</evidence>
<evidence type="ECO:0000259" key="7">
    <source>
        <dbReference type="Pfam" id="PF04734"/>
    </source>
</evidence>
<dbReference type="PANTHER" id="PTHR12670:SF1">
    <property type="entry name" value="NEUTRAL CERAMIDASE"/>
    <property type="match status" value="1"/>
</dbReference>
<reference evidence="9" key="1">
    <citation type="submission" date="2023-03" db="EMBL/GenBank/DDBJ databases">
        <title>Massive genome expansion in bonnet fungi (Mycena s.s.) driven by repeated elements and novel gene families across ecological guilds.</title>
        <authorList>
            <consortium name="Lawrence Berkeley National Laboratory"/>
            <person name="Harder C.B."/>
            <person name="Miyauchi S."/>
            <person name="Viragh M."/>
            <person name="Kuo A."/>
            <person name="Thoen E."/>
            <person name="Andreopoulos B."/>
            <person name="Lu D."/>
            <person name="Skrede I."/>
            <person name="Drula E."/>
            <person name="Henrissat B."/>
            <person name="Morin E."/>
            <person name="Kohler A."/>
            <person name="Barry K."/>
            <person name="LaButti K."/>
            <person name="Morin E."/>
            <person name="Salamov A."/>
            <person name="Lipzen A."/>
            <person name="Mereny Z."/>
            <person name="Hegedus B."/>
            <person name="Baldrian P."/>
            <person name="Stursova M."/>
            <person name="Weitz H."/>
            <person name="Taylor A."/>
            <person name="Grigoriev I.V."/>
            <person name="Nagy L.G."/>
            <person name="Martin F."/>
            <person name="Kauserud H."/>
        </authorList>
    </citation>
    <scope>NUCLEOTIDE SEQUENCE</scope>
    <source>
        <strain evidence="9">CBHHK067</strain>
    </source>
</reference>
<protein>
    <recommendedName>
        <fullName evidence="2">ceramidase</fullName>
        <ecNumber evidence="2">3.5.1.23</ecNumber>
    </recommendedName>
</protein>
<dbReference type="GO" id="GO:0005576">
    <property type="term" value="C:extracellular region"/>
    <property type="evidence" value="ECO:0007669"/>
    <property type="project" value="TreeGrafter"/>
</dbReference>
<feature type="domain" description="Neutral/alkaline non-lysosomal ceramidase N-terminal" evidence="7">
    <location>
        <begin position="1020"/>
        <end position="1073"/>
    </location>
</feature>
<dbReference type="Pfam" id="PF04734">
    <property type="entry name" value="Ceramidase_alk"/>
    <property type="match status" value="3"/>
</dbReference>
<dbReference type="InterPro" id="IPR031329">
    <property type="entry name" value="NEUT/ALK_ceramidase_N"/>
</dbReference>
<feature type="compositionally biased region" description="Pro residues" evidence="5">
    <location>
        <begin position="752"/>
        <end position="773"/>
    </location>
</feature>
<dbReference type="GO" id="GO:0046872">
    <property type="term" value="F:metal ion binding"/>
    <property type="evidence" value="ECO:0007669"/>
    <property type="project" value="UniProtKB-KW"/>
</dbReference>
<evidence type="ECO:0000256" key="4">
    <source>
        <dbReference type="PIRSR" id="PIRSR606823-2"/>
    </source>
</evidence>
<dbReference type="AlphaFoldDB" id="A0AAD7G744"/>
<organism evidence="9 10">
    <name type="scientific">Mycena rosella</name>
    <name type="common">Pink bonnet</name>
    <name type="synonym">Agaricus rosellus</name>
    <dbReference type="NCBI Taxonomy" id="1033263"/>
    <lineage>
        <taxon>Eukaryota</taxon>
        <taxon>Fungi</taxon>
        <taxon>Dikarya</taxon>
        <taxon>Basidiomycota</taxon>
        <taxon>Agaricomycotina</taxon>
        <taxon>Agaricomycetes</taxon>
        <taxon>Agaricomycetidae</taxon>
        <taxon>Agaricales</taxon>
        <taxon>Marasmiineae</taxon>
        <taxon>Mycenaceae</taxon>
        <taxon>Mycena</taxon>
    </lineage>
</organism>
<comment type="cofactor">
    <cofactor evidence="4">
        <name>Zn(2+)</name>
        <dbReference type="ChEBI" id="CHEBI:29105"/>
    </cofactor>
    <text evidence="4">Binds 1 zinc ion per subunit.</text>
</comment>
<keyword evidence="6" id="KW-0732">Signal</keyword>